<proteinExistence type="predicted"/>
<evidence type="ECO:0000256" key="2">
    <source>
        <dbReference type="SAM" id="Phobius"/>
    </source>
</evidence>
<feature type="compositionally biased region" description="Low complexity" evidence="1">
    <location>
        <begin position="380"/>
        <end position="390"/>
    </location>
</feature>
<keyword evidence="2" id="KW-0812">Transmembrane</keyword>
<accession>A0A229VYA5</accession>
<dbReference type="OrthoDB" id="9818690at2"/>
<dbReference type="RefSeq" id="WP_093960298.1">
    <property type="nucleotide sequence ID" value="NZ_NEWD01000013.1"/>
</dbReference>
<comment type="caution">
    <text evidence="3">The sequence shown here is derived from an EMBL/GenBank/DDBJ whole genome shotgun (WGS) entry which is preliminary data.</text>
</comment>
<evidence type="ECO:0000256" key="1">
    <source>
        <dbReference type="SAM" id="MobiDB-lite"/>
    </source>
</evidence>
<feature type="region of interest" description="Disordered" evidence="1">
    <location>
        <begin position="181"/>
        <end position="212"/>
    </location>
</feature>
<dbReference type="EMBL" id="NEWD01000013">
    <property type="protein sequence ID" value="OXN00605.1"/>
    <property type="molecule type" value="Genomic_DNA"/>
</dbReference>
<feature type="compositionally biased region" description="Gly residues" evidence="1">
    <location>
        <begin position="391"/>
        <end position="407"/>
    </location>
</feature>
<keyword evidence="4" id="KW-1185">Reference proteome</keyword>
<reference evidence="3 4" key="1">
    <citation type="submission" date="2017-05" db="EMBL/GenBank/DDBJ databases">
        <title>Bifidobacterium vansinderenii sp. nov.</title>
        <authorList>
            <person name="Lugli G.A."/>
            <person name="Duranti S."/>
            <person name="Mangifesta M."/>
        </authorList>
    </citation>
    <scope>NUCLEOTIDE SEQUENCE [LARGE SCALE GENOMIC DNA]</scope>
    <source>
        <strain evidence="3 4">Tam10B</strain>
    </source>
</reference>
<keyword evidence="2" id="KW-1133">Transmembrane helix</keyword>
<dbReference type="AlphaFoldDB" id="A0A229VYA5"/>
<dbReference type="Proteomes" id="UP000215433">
    <property type="component" value="Unassembled WGS sequence"/>
</dbReference>
<feature type="compositionally biased region" description="Low complexity" evidence="1">
    <location>
        <begin position="352"/>
        <end position="371"/>
    </location>
</feature>
<organism evidence="3 4">
    <name type="scientific">Bifidobacterium vansinderenii</name>
    <dbReference type="NCBI Taxonomy" id="1984871"/>
    <lineage>
        <taxon>Bacteria</taxon>
        <taxon>Bacillati</taxon>
        <taxon>Actinomycetota</taxon>
        <taxon>Actinomycetes</taxon>
        <taxon>Bifidobacteriales</taxon>
        <taxon>Bifidobacteriaceae</taxon>
        <taxon>Bifidobacterium</taxon>
    </lineage>
</organism>
<feature type="region of interest" description="Disordered" evidence="1">
    <location>
        <begin position="343"/>
        <end position="445"/>
    </location>
</feature>
<evidence type="ECO:0000313" key="4">
    <source>
        <dbReference type="Proteomes" id="UP000215433"/>
    </source>
</evidence>
<protein>
    <submittedName>
        <fullName evidence="3">Silk sericin MG-1</fullName>
    </submittedName>
</protein>
<sequence length="445" mass="45765">MRRIDEHAPADGGIPPHTSPERLYAMAMDMEWRDRLDEIAAHRNSWPALRRWVNRARRLGVDVAGNPPAPPGWVPPVPHRDPSAVRALMLADTAAMLGLRGDGPEAPRERRVGVGVAGHGPVVERPSWDSLISGRDESGRTVEDERVHVSMGSRLRRVLPVVALVVLVACGVGAVAFNASRGDAPAPAPGLPSSVARPSSSPSASAAPKGWDEARGEAAALAVRVSASPVADDEQVAAGLAEMRALMDDGLYPVKRLDRARRDLASTWGTVMDVRAEETGSALADVIGRADGLKDAHAGPDRDEMRRLADKWRGVTVDRSNLAEAINARTRLGQLVDALSKDGAADGRDSAGKATSSKPSSSPGSSGSSGKDAADGNVGSRGSAAGSDAGSSGGSSSGKGSPSGSGSDGSSSGGDLTVVPSEGSSGWDVPADGPVEVFPDVDPSL</sequence>
<feature type="transmembrane region" description="Helical" evidence="2">
    <location>
        <begin position="158"/>
        <end position="177"/>
    </location>
</feature>
<evidence type="ECO:0000313" key="3">
    <source>
        <dbReference type="EMBL" id="OXN00605.1"/>
    </source>
</evidence>
<feature type="compositionally biased region" description="Low complexity" evidence="1">
    <location>
        <begin position="192"/>
        <end position="208"/>
    </location>
</feature>
<keyword evidence="2" id="KW-0472">Membrane</keyword>
<name>A0A229VYA5_9BIFI</name>
<gene>
    <name evidence="3" type="ORF">Tam10B_1128</name>
</gene>